<evidence type="ECO:0000313" key="17">
    <source>
        <dbReference type="Proteomes" id="UP000325313"/>
    </source>
</evidence>
<keyword evidence="3" id="KW-0808">Transferase</keyword>
<evidence type="ECO:0000256" key="13">
    <source>
        <dbReference type="SAM" id="Phobius"/>
    </source>
</evidence>
<evidence type="ECO:0000259" key="15">
    <source>
        <dbReference type="PROSITE" id="PS50089"/>
    </source>
</evidence>
<evidence type="ECO:0000256" key="10">
    <source>
        <dbReference type="ARBA" id="ARBA00023136"/>
    </source>
</evidence>
<evidence type="ECO:0000256" key="14">
    <source>
        <dbReference type="SAM" id="SignalP"/>
    </source>
</evidence>
<keyword evidence="14" id="KW-0732">Signal</keyword>
<dbReference type="InterPro" id="IPR001841">
    <property type="entry name" value="Znf_RING"/>
</dbReference>
<evidence type="ECO:0000256" key="9">
    <source>
        <dbReference type="ARBA" id="ARBA00022989"/>
    </source>
</evidence>
<evidence type="ECO:0000256" key="3">
    <source>
        <dbReference type="ARBA" id="ARBA00022679"/>
    </source>
</evidence>
<evidence type="ECO:0000256" key="7">
    <source>
        <dbReference type="ARBA" id="ARBA00022786"/>
    </source>
</evidence>
<comment type="pathway">
    <text evidence="2">Protein modification; protein ubiquitination.</text>
</comment>
<evidence type="ECO:0000313" key="16">
    <source>
        <dbReference type="EMBL" id="KAA1137547.1"/>
    </source>
</evidence>
<name>A0A5B0SI86_PUCGR</name>
<keyword evidence="9 13" id="KW-1133">Transmembrane helix</keyword>
<keyword evidence="6 11" id="KW-0863">Zinc-finger</keyword>
<dbReference type="AlphaFoldDB" id="A0A5B0SI86"/>
<evidence type="ECO:0000256" key="6">
    <source>
        <dbReference type="ARBA" id="ARBA00022771"/>
    </source>
</evidence>
<dbReference type="Pfam" id="PF13639">
    <property type="entry name" value="zf-RING_2"/>
    <property type="match status" value="1"/>
</dbReference>
<dbReference type="SMART" id="SM00184">
    <property type="entry name" value="RING"/>
    <property type="match status" value="1"/>
</dbReference>
<evidence type="ECO:0000256" key="8">
    <source>
        <dbReference type="ARBA" id="ARBA00022833"/>
    </source>
</evidence>
<feature type="signal peptide" evidence="14">
    <location>
        <begin position="1"/>
        <end position="31"/>
    </location>
</feature>
<comment type="caution">
    <text evidence="16">The sequence shown here is derived from an EMBL/GenBank/DDBJ whole genome shotgun (WGS) entry which is preliminary data.</text>
</comment>
<evidence type="ECO:0000256" key="2">
    <source>
        <dbReference type="ARBA" id="ARBA00004906"/>
    </source>
</evidence>
<dbReference type="InterPro" id="IPR013083">
    <property type="entry name" value="Znf_RING/FYVE/PHD"/>
</dbReference>
<dbReference type="EMBL" id="VDEP01000007">
    <property type="protein sequence ID" value="KAA1137547.1"/>
    <property type="molecule type" value="Genomic_DNA"/>
</dbReference>
<keyword evidence="5" id="KW-0479">Metal-binding</keyword>
<feature type="region of interest" description="Disordered" evidence="12">
    <location>
        <begin position="48"/>
        <end position="73"/>
    </location>
</feature>
<dbReference type="Gene3D" id="3.30.40.10">
    <property type="entry name" value="Zinc/RING finger domain, C3HC4 (zinc finger)"/>
    <property type="match status" value="1"/>
</dbReference>
<feature type="compositionally biased region" description="Polar residues" evidence="12">
    <location>
        <begin position="48"/>
        <end position="59"/>
    </location>
</feature>
<gene>
    <name evidence="16" type="ORF">PGTUg99_050233</name>
</gene>
<dbReference type="InterPro" id="IPR017907">
    <property type="entry name" value="Znf_RING_CS"/>
</dbReference>
<dbReference type="PROSITE" id="PS00518">
    <property type="entry name" value="ZF_RING_1"/>
    <property type="match status" value="1"/>
</dbReference>
<feature type="transmembrane region" description="Helical" evidence="13">
    <location>
        <begin position="222"/>
        <end position="244"/>
    </location>
</feature>
<dbReference type="SUPFAM" id="SSF57850">
    <property type="entry name" value="RING/U-box"/>
    <property type="match status" value="1"/>
</dbReference>
<keyword evidence="10 13" id="KW-0472">Membrane</keyword>
<dbReference type="GO" id="GO:0016020">
    <property type="term" value="C:membrane"/>
    <property type="evidence" value="ECO:0007669"/>
    <property type="project" value="UniProtKB-SubCell"/>
</dbReference>
<dbReference type="GO" id="GO:0016740">
    <property type="term" value="F:transferase activity"/>
    <property type="evidence" value="ECO:0007669"/>
    <property type="project" value="UniProtKB-KW"/>
</dbReference>
<dbReference type="PROSITE" id="PS50089">
    <property type="entry name" value="ZF_RING_2"/>
    <property type="match status" value="1"/>
</dbReference>
<evidence type="ECO:0000256" key="11">
    <source>
        <dbReference type="PROSITE-ProRule" id="PRU00175"/>
    </source>
</evidence>
<keyword evidence="4 13" id="KW-0812">Transmembrane</keyword>
<accession>A0A5B0SI86</accession>
<dbReference type="PANTHER" id="PTHR45768">
    <property type="entry name" value="E3 UBIQUITIN-PROTEIN LIGASE RNF13-LIKE"/>
    <property type="match status" value="1"/>
</dbReference>
<proteinExistence type="predicted"/>
<evidence type="ECO:0000256" key="1">
    <source>
        <dbReference type="ARBA" id="ARBA00004167"/>
    </source>
</evidence>
<keyword evidence="8" id="KW-0862">Zinc</keyword>
<dbReference type="PANTHER" id="PTHR45768:SF18">
    <property type="entry name" value="RING-H2 FINGER PROTEIN ATL47-RELATED"/>
    <property type="match status" value="1"/>
</dbReference>
<sequence length="266" mass="29839">MTSLCYLEKPLSFSMRIFWVLFLILFGNSLGAESSIELIHPQEITHSPSQFDQSTLSPHHTNEIDTNLPDRTPLNNEVSITIDNYDGEISTAFEPTSHTPNAEGTGCSEYNIIPVALRNSDGSPMERSQEIPDCPICLDQCSEPYCQLKKCKHCFCVSCIDEWFTKNNTCPMCREGNGTLMAPSVPESQLPQENHGIRTWGIHIQNEQNIPHAQRQIEIKILSLKIALSSCLSALVVCVVILMIEKYWNNPPNPYGNIFYAPQGHA</sequence>
<dbReference type="Proteomes" id="UP000325313">
    <property type="component" value="Unassembled WGS sequence"/>
</dbReference>
<evidence type="ECO:0000256" key="4">
    <source>
        <dbReference type="ARBA" id="ARBA00022692"/>
    </source>
</evidence>
<reference evidence="16 17" key="1">
    <citation type="submission" date="2019-05" db="EMBL/GenBank/DDBJ databases">
        <title>Emergence of the Ug99 lineage of the wheat stem rust pathogen through somatic hybridization.</title>
        <authorList>
            <person name="Li F."/>
            <person name="Upadhyaya N.M."/>
            <person name="Sperschneider J."/>
            <person name="Matny O."/>
            <person name="Nguyen-Phuc H."/>
            <person name="Mago R."/>
            <person name="Raley C."/>
            <person name="Miller M.E."/>
            <person name="Silverstein K.A.T."/>
            <person name="Henningsen E."/>
            <person name="Hirsch C.D."/>
            <person name="Visser B."/>
            <person name="Pretorius Z.A."/>
            <person name="Steffenson B.J."/>
            <person name="Schwessinger B."/>
            <person name="Dodds P.N."/>
            <person name="Figueroa M."/>
        </authorList>
    </citation>
    <scope>NUCLEOTIDE SEQUENCE [LARGE SCALE GENOMIC DNA]</scope>
    <source>
        <strain evidence="16 17">Ug99</strain>
    </source>
</reference>
<evidence type="ECO:0000256" key="5">
    <source>
        <dbReference type="ARBA" id="ARBA00022723"/>
    </source>
</evidence>
<feature type="chain" id="PRO_5022821839" description="RING-type domain-containing protein" evidence="14">
    <location>
        <begin position="32"/>
        <end position="266"/>
    </location>
</feature>
<feature type="domain" description="RING-type" evidence="15">
    <location>
        <begin position="134"/>
        <end position="174"/>
    </location>
</feature>
<evidence type="ECO:0000256" key="12">
    <source>
        <dbReference type="SAM" id="MobiDB-lite"/>
    </source>
</evidence>
<dbReference type="GO" id="GO:0008270">
    <property type="term" value="F:zinc ion binding"/>
    <property type="evidence" value="ECO:0007669"/>
    <property type="project" value="UniProtKB-KW"/>
</dbReference>
<protein>
    <recommendedName>
        <fullName evidence="15">RING-type domain-containing protein</fullName>
    </recommendedName>
</protein>
<organism evidence="16 17">
    <name type="scientific">Puccinia graminis f. sp. tritici</name>
    <dbReference type="NCBI Taxonomy" id="56615"/>
    <lineage>
        <taxon>Eukaryota</taxon>
        <taxon>Fungi</taxon>
        <taxon>Dikarya</taxon>
        <taxon>Basidiomycota</taxon>
        <taxon>Pucciniomycotina</taxon>
        <taxon>Pucciniomycetes</taxon>
        <taxon>Pucciniales</taxon>
        <taxon>Pucciniaceae</taxon>
        <taxon>Puccinia</taxon>
    </lineage>
</organism>
<keyword evidence="7" id="KW-0833">Ubl conjugation pathway</keyword>
<comment type="subcellular location">
    <subcellularLocation>
        <location evidence="1">Membrane</location>
        <topology evidence="1">Single-pass membrane protein</topology>
    </subcellularLocation>
</comment>